<dbReference type="InterPro" id="IPR000700">
    <property type="entry name" value="PAS-assoc_C"/>
</dbReference>
<keyword evidence="11" id="KW-0902">Two-component regulatory system</keyword>
<dbReference type="STRING" id="1191523.MROS_2664"/>
<evidence type="ECO:0000256" key="12">
    <source>
        <dbReference type="ARBA" id="ARBA00023136"/>
    </source>
</evidence>
<dbReference type="InterPro" id="IPR000014">
    <property type="entry name" value="PAS"/>
</dbReference>
<protein>
    <recommendedName>
        <fullName evidence="3">histidine kinase</fullName>
        <ecNumber evidence="3">2.7.13.3</ecNumber>
    </recommendedName>
</protein>
<dbReference type="eggNOG" id="COG2202">
    <property type="taxonomic scope" value="Bacteria"/>
</dbReference>
<dbReference type="InterPro" id="IPR003661">
    <property type="entry name" value="HisK_dim/P_dom"/>
</dbReference>
<keyword evidence="4" id="KW-0597">Phosphoprotein</keyword>
<dbReference type="Pfam" id="PF08448">
    <property type="entry name" value="PAS_4"/>
    <property type="match status" value="1"/>
</dbReference>
<dbReference type="GO" id="GO:0007234">
    <property type="term" value="P:osmosensory signaling via phosphorelay pathway"/>
    <property type="evidence" value="ECO:0007669"/>
    <property type="project" value="TreeGrafter"/>
</dbReference>
<feature type="domain" description="PAS" evidence="15">
    <location>
        <begin position="5"/>
        <end position="75"/>
    </location>
</feature>
<sequence>MPTAETKLFNRAFALNKSSFFIIDSEFIITDCPASVKDILGFDHRKLIGKKFLDLFDAELHKTVKTKINKLNNTKNTVELKCELNTAKKKKIAAVCAVTLLSSAKKNKKYLFAFRDETSHINKLERYEREHNFFKVLMDNMPDTIYFKDKDSRFTMINEAQSKLLGLKNPNEAIGKTDFDFFTKEHAEAAYADEQEIIRSGKPLIYKVEKVRRGSDNQFIWVSATKVPVFDKKGNVKGIVGISRDITQFKEAEDQLKSLTEELKELNETKDKLFSIIAHDLRNPFISLLGISNIILEEYNDLSEDEKLEYLAEIENSAKSAYDLLENLLYWSRAQTNNISYTPQKFNLSDVISRNIRLLSIAASSKKINLINNTGENLWAYGDPDLVDIIIRNLISNAVKFTPESGKVEVISESVNNEIKITVADSGVGMSQDKINNLLNNNKVESSLGTNKEKGTGLGLILCKDFIEMNNGNMEIESEPNKGTRISFTIKQGLGGS</sequence>
<dbReference type="eggNOG" id="COG2205">
    <property type="taxonomic scope" value="Bacteria"/>
</dbReference>
<dbReference type="RefSeq" id="WP_014857324.1">
    <property type="nucleotide sequence ID" value="NC_018178.1"/>
</dbReference>
<dbReference type="SUPFAM" id="SSF55785">
    <property type="entry name" value="PYP-like sensor domain (PAS domain)"/>
    <property type="match status" value="2"/>
</dbReference>
<feature type="domain" description="PAS" evidence="15">
    <location>
        <begin position="130"/>
        <end position="167"/>
    </location>
</feature>
<dbReference type="PANTHER" id="PTHR42878:SF7">
    <property type="entry name" value="SENSOR HISTIDINE KINASE GLRK"/>
    <property type="match status" value="1"/>
</dbReference>
<evidence type="ECO:0000259" key="14">
    <source>
        <dbReference type="PROSITE" id="PS50109"/>
    </source>
</evidence>
<dbReference type="SMART" id="SM00091">
    <property type="entry name" value="PAS"/>
    <property type="match status" value="2"/>
</dbReference>
<gene>
    <name evidence="17" type="ordered locus">MROS_2664</name>
</gene>
<dbReference type="Gene3D" id="3.30.450.20">
    <property type="entry name" value="PAS domain"/>
    <property type="match status" value="2"/>
</dbReference>
<dbReference type="Pfam" id="PF02518">
    <property type="entry name" value="HATPase_c"/>
    <property type="match status" value="1"/>
</dbReference>
<keyword evidence="12" id="KW-0472">Membrane</keyword>
<dbReference type="SMART" id="SM00086">
    <property type="entry name" value="PAC"/>
    <property type="match status" value="1"/>
</dbReference>
<evidence type="ECO:0000256" key="9">
    <source>
        <dbReference type="ARBA" id="ARBA00022840"/>
    </source>
</evidence>
<organism evidence="17 18">
    <name type="scientific">Melioribacter roseus (strain DSM 23840 / JCM 17771 / VKM B-2668 / P3M-2)</name>
    <dbReference type="NCBI Taxonomy" id="1191523"/>
    <lineage>
        <taxon>Bacteria</taxon>
        <taxon>Pseudomonadati</taxon>
        <taxon>Ignavibacteriota</taxon>
        <taxon>Ignavibacteria</taxon>
        <taxon>Ignavibacteriales</taxon>
        <taxon>Melioribacteraceae</taxon>
        <taxon>Melioribacter</taxon>
    </lineage>
</organism>
<dbReference type="PROSITE" id="PS50112">
    <property type="entry name" value="PAS"/>
    <property type="match status" value="2"/>
</dbReference>
<feature type="domain" description="PAC" evidence="16">
    <location>
        <begin position="206"/>
        <end position="258"/>
    </location>
</feature>
<reference evidence="17 18" key="1">
    <citation type="journal article" date="2013" name="PLoS ONE">
        <title>Genomic analysis of Melioribacter roseus, facultatively anaerobic organotrophic bacterium representing a novel deep lineage within Bacteriodetes/Chlorobi group.</title>
        <authorList>
            <person name="Kadnikov V.V."/>
            <person name="Mardanov A.V."/>
            <person name="Podosokorskaya O.A."/>
            <person name="Gavrilov S.N."/>
            <person name="Kublanov I.V."/>
            <person name="Beletsky A.V."/>
            <person name="Bonch-Osmolovskaya E.A."/>
            <person name="Ravin N.V."/>
        </authorList>
    </citation>
    <scope>NUCLEOTIDE SEQUENCE [LARGE SCALE GENOMIC DNA]</scope>
    <source>
        <strain evidence="18">JCM 17771 / P3M-2</strain>
    </source>
</reference>
<dbReference type="SUPFAM" id="SSF47384">
    <property type="entry name" value="Homodimeric domain of signal transducing histidine kinase"/>
    <property type="match status" value="1"/>
</dbReference>
<evidence type="ECO:0000256" key="8">
    <source>
        <dbReference type="ARBA" id="ARBA00022777"/>
    </source>
</evidence>
<dbReference type="GO" id="GO:0016020">
    <property type="term" value="C:membrane"/>
    <property type="evidence" value="ECO:0007669"/>
    <property type="project" value="UniProtKB-SubCell"/>
</dbReference>
<dbReference type="AlphaFoldDB" id="I6ZV66"/>
<keyword evidence="5" id="KW-0808">Transferase</keyword>
<keyword evidence="7" id="KW-0547">Nucleotide-binding</keyword>
<dbReference type="Pfam" id="PF00512">
    <property type="entry name" value="HisKA"/>
    <property type="match status" value="1"/>
</dbReference>
<evidence type="ECO:0000313" key="18">
    <source>
        <dbReference type="Proteomes" id="UP000009011"/>
    </source>
</evidence>
<evidence type="ECO:0000313" key="17">
    <source>
        <dbReference type="EMBL" id="AFN75894.1"/>
    </source>
</evidence>
<dbReference type="PANTHER" id="PTHR42878">
    <property type="entry name" value="TWO-COMPONENT HISTIDINE KINASE"/>
    <property type="match status" value="1"/>
</dbReference>
<evidence type="ECO:0000256" key="1">
    <source>
        <dbReference type="ARBA" id="ARBA00000085"/>
    </source>
</evidence>
<dbReference type="InterPro" id="IPR005467">
    <property type="entry name" value="His_kinase_dom"/>
</dbReference>
<dbReference type="InterPro" id="IPR036097">
    <property type="entry name" value="HisK_dim/P_sf"/>
</dbReference>
<keyword evidence="6" id="KW-0812">Transmembrane</keyword>
<dbReference type="SMART" id="SM00387">
    <property type="entry name" value="HATPase_c"/>
    <property type="match status" value="1"/>
</dbReference>
<accession>I6ZV66</accession>
<dbReference type="PRINTS" id="PR00344">
    <property type="entry name" value="BCTRLSENSOR"/>
</dbReference>
<dbReference type="KEGG" id="mro:MROS_2664"/>
<name>I6ZV66_MELRP</name>
<evidence type="ECO:0000256" key="11">
    <source>
        <dbReference type="ARBA" id="ARBA00023012"/>
    </source>
</evidence>
<dbReference type="GO" id="GO:0000155">
    <property type="term" value="F:phosphorelay sensor kinase activity"/>
    <property type="evidence" value="ECO:0007669"/>
    <property type="project" value="InterPro"/>
</dbReference>
<dbReference type="InterPro" id="IPR001610">
    <property type="entry name" value="PAC"/>
</dbReference>
<dbReference type="GO" id="GO:0030295">
    <property type="term" value="F:protein kinase activator activity"/>
    <property type="evidence" value="ECO:0007669"/>
    <property type="project" value="TreeGrafter"/>
</dbReference>
<dbReference type="GO" id="GO:0005524">
    <property type="term" value="F:ATP binding"/>
    <property type="evidence" value="ECO:0007669"/>
    <property type="project" value="UniProtKB-KW"/>
</dbReference>
<dbReference type="Gene3D" id="1.10.287.130">
    <property type="match status" value="1"/>
</dbReference>
<proteinExistence type="predicted"/>
<dbReference type="PROSITE" id="PS50109">
    <property type="entry name" value="HIS_KIN"/>
    <property type="match status" value="1"/>
</dbReference>
<dbReference type="PROSITE" id="PS50113">
    <property type="entry name" value="PAC"/>
    <property type="match status" value="1"/>
</dbReference>
<dbReference type="EMBL" id="CP003557">
    <property type="protein sequence ID" value="AFN75894.1"/>
    <property type="molecule type" value="Genomic_DNA"/>
</dbReference>
<keyword evidence="13" id="KW-0175">Coiled coil</keyword>
<dbReference type="OrthoDB" id="9810447at2"/>
<comment type="catalytic activity">
    <reaction evidence="1">
        <text>ATP + protein L-histidine = ADP + protein N-phospho-L-histidine.</text>
        <dbReference type="EC" id="2.7.13.3"/>
    </reaction>
</comment>
<dbReference type="Pfam" id="PF13426">
    <property type="entry name" value="PAS_9"/>
    <property type="match status" value="1"/>
</dbReference>
<evidence type="ECO:0000256" key="13">
    <source>
        <dbReference type="SAM" id="Coils"/>
    </source>
</evidence>
<dbReference type="PATRIC" id="fig|1191523.3.peg.2799"/>
<evidence type="ECO:0000256" key="4">
    <source>
        <dbReference type="ARBA" id="ARBA00022553"/>
    </source>
</evidence>
<keyword evidence="18" id="KW-1185">Reference proteome</keyword>
<keyword evidence="8 17" id="KW-0418">Kinase</keyword>
<dbReference type="HOGENOM" id="CLU_000445_89_2_10"/>
<keyword evidence="9" id="KW-0067">ATP-binding</keyword>
<dbReference type="GO" id="GO:0000156">
    <property type="term" value="F:phosphorelay response regulator activity"/>
    <property type="evidence" value="ECO:0007669"/>
    <property type="project" value="TreeGrafter"/>
</dbReference>
<evidence type="ECO:0000256" key="5">
    <source>
        <dbReference type="ARBA" id="ARBA00022679"/>
    </source>
</evidence>
<dbReference type="InterPro" id="IPR004358">
    <property type="entry name" value="Sig_transdc_His_kin-like_C"/>
</dbReference>
<dbReference type="Proteomes" id="UP000009011">
    <property type="component" value="Chromosome"/>
</dbReference>
<dbReference type="NCBIfam" id="TIGR00229">
    <property type="entry name" value="sensory_box"/>
    <property type="match status" value="2"/>
</dbReference>
<dbReference type="SMART" id="SM00388">
    <property type="entry name" value="HisKA"/>
    <property type="match status" value="1"/>
</dbReference>
<dbReference type="InterPro" id="IPR035965">
    <property type="entry name" value="PAS-like_dom_sf"/>
</dbReference>
<dbReference type="EC" id="2.7.13.3" evidence="3"/>
<dbReference type="CDD" id="cd00130">
    <property type="entry name" value="PAS"/>
    <property type="match status" value="2"/>
</dbReference>
<keyword evidence="10" id="KW-1133">Transmembrane helix</keyword>
<dbReference type="InterPro" id="IPR003594">
    <property type="entry name" value="HATPase_dom"/>
</dbReference>
<evidence type="ECO:0000259" key="16">
    <source>
        <dbReference type="PROSITE" id="PS50113"/>
    </source>
</evidence>
<dbReference type="InterPro" id="IPR013656">
    <property type="entry name" value="PAS_4"/>
</dbReference>
<feature type="domain" description="Histidine kinase" evidence="14">
    <location>
        <begin position="276"/>
        <end position="494"/>
    </location>
</feature>
<dbReference type="SUPFAM" id="SSF55874">
    <property type="entry name" value="ATPase domain of HSP90 chaperone/DNA topoisomerase II/histidine kinase"/>
    <property type="match status" value="1"/>
</dbReference>
<comment type="subcellular location">
    <subcellularLocation>
        <location evidence="2">Membrane</location>
        <topology evidence="2">Multi-pass membrane protein</topology>
    </subcellularLocation>
</comment>
<feature type="coiled-coil region" evidence="13">
    <location>
        <begin position="242"/>
        <end position="276"/>
    </location>
</feature>
<dbReference type="Gene3D" id="3.30.565.10">
    <property type="entry name" value="Histidine kinase-like ATPase, C-terminal domain"/>
    <property type="match status" value="1"/>
</dbReference>
<dbReference type="CDD" id="cd00082">
    <property type="entry name" value="HisKA"/>
    <property type="match status" value="1"/>
</dbReference>
<dbReference type="InterPro" id="IPR050351">
    <property type="entry name" value="BphY/WalK/GraS-like"/>
</dbReference>
<evidence type="ECO:0000259" key="15">
    <source>
        <dbReference type="PROSITE" id="PS50112"/>
    </source>
</evidence>
<dbReference type="InterPro" id="IPR036890">
    <property type="entry name" value="HATPase_C_sf"/>
</dbReference>
<evidence type="ECO:0000256" key="7">
    <source>
        <dbReference type="ARBA" id="ARBA00022741"/>
    </source>
</evidence>
<evidence type="ECO:0000256" key="3">
    <source>
        <dbReference type="ARBA" id="ARBA00012438"/>
    </source>
</evidence>
<evidence type="ECO:0000256" key="2">
    <source>
        <dbReference type="ARBA" id="ARBA00004141"/>
    </source>
</evidence>
<evidence type="ECO:0000256" key="10">
    <source>
        <dbReference type="ARBA" id="ARBA00022989"/>
    </source>
</evidence>
<evidence type="ECO:0000256" key="6">
    <source>
        <dbReference type="ARBA" id="ARBA00022692"/>
    </source>
</evidence>